<reference evidence="2" key="1">
    <citation type="submission" date="2008-08" db="EMBL/GenBank/DDBJ databases">
        <title>The complete genome sequence of Thermodesulfovibrio yellowstonii strain ATCC 51303 / DSM 11347 / YP87.</title>
        <authorList>
            <person name="Dodson R.J."/>
            <person name="Durkin A.S."/>
            <person name="Wu M."/>
            <person name="Eisen J."/>
            <person name="Sutton G."/>
        </authorList>
    </citation>
    <scope>NUCLEOTIDE SEQUENCE [LARGE SCALE GENOMIC DNA]</scope>
    <source>
        <strain evidence="2">ATCC 51303 / DSM 11347 / YP87</strain>
    </source>
</reference>
<organism evidence="1 2">
    <name type="scientific">Thermodesulfovibrio yellowstonii (strain ATCC 51303 / DSM 11347 / YP87)</name>
    <dbReference type="NCBI Taxonomy" id="289376"/>
    <lineage>
        <taxon>Bacteria</taxon>
        <taxon>Pseudomonadati</taxon>
        <taxon>Nitrospirota</taxon>
        <taxon>Thermodesulfovibrionia</taxon>
        <taxon>Thermodesulfovibrionales</taxon>
        <taxon>Thermodesulfovibrionaceae</taxon>
        <taxon>Thermodesulfovibrio</taxon>
    </lineage>
</organism>
<sequence>MSFRNNNIMGIENFHEKSGSVLVRIFRDMPVWGNGVEFLLKF</sequence>
<evidence type="ECO:0000313" key="2">
    <source>
        <dbReference type="Proteomes" id="UP000000718"/>
    </source>
</evidence>
<dbReference type="PATRIC" id="fig|289376.4.peg.1080"/>
<accession>B5YL11</accession>
<dbReference type="EMBL" id="CP001147">
    <property type="protein sequence ID" value="ACI21782.1"/>
    <property type="molecule type" value="Genomic_DNA"/>
</dbReference>
<reference evidence="1 2" key="2">
    <citation type="journal article" date="2015" name="Genome Announc.">
        <title>Genome Sequence of the Sulfate-Reducing Thermophilic Bacterium Thermodesulfovibrio yellowstonii Strain DSM 11347T (Phylum Nitrospirae).</title>
        <authorList>
            <person name="Bhatnagar S."/>
            <person name="Badger J.H."/>
            <person name="Madupu R."/>
            <person name="Khouri H.M."/>
            <person name="O'Connor E.M."/>
            <person name="Robb F.T."/>
            <person name="Ward N.L."/>
            <person name="Eisen J.A."/>
        </authorList>
    </citation>
    <scope>NUCLEOTIDE SEQUENCE [LARGE SCALE GENOMIC DNA]</scope>
    <source>
        <strain evidence="2">ATCC 51303 / DSM 11347 / YP87</strain>
    </source>
</reference>
<dbReference type="Proteomes" id="UP000000718">
    <property type="component" value="Chromosome"/>
</dbReference>
<protein>
    <submittedName>
        <fullName evidence="1">Uncharacterized protein</fullName>
    </submittedName>
</protein>
<gene>
    <name evidence="1" type="ordered locus">THEYE_A1102</name>
</gene>
<dbReference type="KEGG" id="tye:THEYE_A1102"/>
<dbReference type="AlphaFoldDB" id="B5YL11"/>
<dbReference type="STRING" id="289376.THEYE_A1102"/>
<dbReference type="EnsemblBacteria" id="ACI21782">
    <property type="protein sequence ID" value="ACI21782"/>
    <property type="gene ID" value="THEYE_A1102"/>
</dbReference>
<keyword evidence="2" id="KW-1185">Reference proteome</keyword>
<name>B5YL11_THEYD</name>
<dbReference type="InParanoid" id="B5YL11"/>
<evidence type="ECO:0000313" key="1">
    <source>
        <dbReference type="EMBL" id="ACI21782.1"/>
    </source>
</evidence>
<proteinExistence type="predicted"/>
<dbReference type="HOGENOM" id="CLU_3259137_0_0_0"/>